<evidence type="ECO:0000256" key="7">
    <source>
        <dbReference type="RuleBase" id="RU000461"/>
    </source>
</evidence>
<keyword evidence="8" id="KW-0614">Plasmid</keyword>
<dbReference type="EMBL" id="CP100356">
    <property type="protein sequence ID" value="UTF55639.1"/>
    <property type="molecule type" value="Genomic_DNA"/>
</dbReference>
<reference evidence="8" key="1">
    <citation type="submission" date="2022-06" db="EMBL/GenBank/DDBJ databases">
        <title>Diverse halophilic archaea isolated from saline environments.</title>
        <authorList>
            <person name="Cui H.-L."/>
        </authorList>
    </citation>
    <scope>NUCLEOTIDE SEQUENCE</scope>
    <source>
        <strain evidence="8">WLHS1</strain>
        <plasmid evidence="8">unnamed1</plasmid>
    </source>
</reference>
<keyword evidence="6 7" id="KW-0503">Monooxygenase</keyword>
<proteinExistence type="inferred from homology"/>
<name>A0A9E7NER8_9EURY</name>
<protein>
    <submittedName>
        <fullName evidence="8">Cytochrome P450</fullName>
    </submittedName>
</protein>
<dbReference type="InterPro" id="IPR036396">
    <property type="entry name" value="Cyt_P450_sf"/>
</dbReference>
<keyword evidence="5 7" id="KW-0408">Iron</keyword>
<accession>A0A9E7NER8</accession>
<sequence length="449" mass="50784">MSREASYPPGPQGLPVIGNTVDLSRDIFAFFEQLRDEYGRVASYQVFGTDACMVAHPDAIQQILLDDHEAFEKGDVVTRNLDDAMGEGLFLAGGDQWQIQRTQMQPAFYRDRLNTYVPEMHATAGELVTQWSDGEIINVIDTMTATTMDVLGRTLFGVDVTENSVVTEASDAILARFDTSRFWSFLPDQLPTPTNQRYRRELEQLQAFVDELAAQRQAQEPENRGDDLLSILVGFVEANDLTRKEFRDNMITFLFAGHETTALGLTYTALCLAQHPEEQATLRAEIDAVCDGEVTADDLPKLDRTANVIDEALRLYPPVYMFFREAMRDVKLQGYEIPEGTTLVLPQWVVHRDPAWWDDPETFRPDRFVGDTDRPEYAHFPFGGGPRHCIGMRFARMEMKTVLATILSEYTFELVSEPEPDLIASTNLKPSGPIKLKLRERSEANEVIP</sequence>
<dbReference type="PRINTS" id="PR00385">
    <property type="entry name" value="P450"/>
</dbReference>
<dbReference type="GeneID" id="73292337"/>
<keyword evidence="4 7" id="KW-0560">Oxidoreductase</keyword>
<dbReference type="PANTHER" id="PTHR24291:SF50">
    <property type="entry name" value="BIFUNCTIONAL ALBAFLAVENONE MONOOXYGENASE_TERPENE SYNTHASE"/>
    <property type="match status" value="1"/>
</dbReference>
<dbReference type="InterPro" id="IPR001128">
    <property type="entry name" value="Cyt_P450"/>
</dbReference>
<evidence type="ECO:0000256" key="5">
    <source>
        <dbReference type="ARBA" id="ARBA00023004"/>
    </source>
</evidence>
<evidence type="ECO:0000256" key="6">
    <source>
        <dbReference type="ARBA" id="ARBA00023033"/>
    </source>
</evidence>
<dbReference type="GO" id="GO:0004497">
    <property type="term" value="F:monooxygenase activity"/>
    <property type="evidence" value="ECO:0007669"/>
    <property type="project" value="UniProtKB-KW"/>
</dbReference>
<dbReference type="InterPro" id="IPR017972">
    <property type="entry name" value="Cyt_P450_CS"/>
</dbReference>
<keyword evidence="2 7" id="KW-0349">Heme</keyword>
<dbReference type="Pfam" id="PF00067">
    <property type="entry name" value="p450"/>
    <property type="match status" value="1"/>
</dbReference>
<dbReference type="GO" id="GO:0020037">
    <property type="term" value="F:heme binding"/>
    <property type="evidence" value="ECO:0007669"/>
    <property type="project" value="InterPro"/>
</dbReference>
<organism evidence="8 9">
    <name type="scientific">Natronosalvus rutilus</name>
    <dbReference type="NCBI Taxonomy" id="2953753"/>
    <lineage>
        <taxon>Archaea</taxon>
        <taxon>Methanobacteriati</taxon>
        <taxon>Methanobacteriota</taxon>
        <taxon>Stenosarchaea group</taxon>
        <taxon>Halobacteria</taxon>
        <taxon>Halobacteriales</taxon>
        <taxon>Natrialbaceae</taxon>
        <taxon>Natronosalvus</taxon>
    </lineage>
</organism>
<dbReference type="InterPro" id="IPR002401">
    <property type="entry name" value="Cyt_P450_E_grp-I"/>
</dbReference>
<dbReference type="PROSITE" id="PS00086">
    <property type="entry name" value="CYTOCHROME_P450"/>
    <property type="match status" value="1"/>
</dbReference>
<dbReference type="KEGG" id="sawl:NGM29_19785"/>
<keyword evidence="9" id="KW-1185">Reference proteome</keyword>
<gene>
    <name evidence="8" type="ORF">NGM29_19785</name>
</gene>
<dbReference type="Gene3D" id="1.10.630.10">
    <property type="entry name" value="Cytochrome P450"/>
    <property type="match status" value="1"/>
</dbReference>
<dbReference type="PRINTS" id="PR00463">
    <property type="entry name" value="EP450I"/>
</dbReference>
<evidence type="ECO:0000313" key="9">
    <source>
        <dbReference type="Proteomes" id="UP001056855"/>
    </source>
</evidence>
<dbReference type="GO" id="GO:0016705">
    <property type="term" value="F:oxidoreductase activity, acting on paired donors, with incorporation or reduction of molecular oxygen"/>
    <property type="evidence" value="ECO:0007669"/>
    <property type="project" value="InterPro"/>
</dbReference>
<keyword evidence="3 7" id="KW-0479">Metal-binding</keyword>
<comment type="similarity">
    <text evidence="1 7">Belongs to the cytochrome P450 family.</text>
</comment>
<dbReference type="GO" id="GO:0005506">
    <property type="term" value="F:iron ion binding"/>
    <property type="evidence" value="ECO:0007669"/>
    <property type="project" value="InterPro"/>
</dbReference>
<evidence type="ECO:0000256" key="4">
    <source>
        <dbReference type="ARBA" id="ARBA00023002"/>
    </source>
</evidence>
<dbReference type="PANTHER" id="PTHR24291">
    <property type="entry name" value="CYTOCHROME P450 FAMILY 4"/>
    <property type="match status" value="1"/>
</dbReference>
<dbReference type="AlphaFoldDB" id="A0A9E7NER8"/>
<evidence type="ECO:0000256" key="1">
    <source>
        <dbReference type="ARBA" id="ARBA00010617"/>
    </source>
</evidence>
<dbReference type="RefSeq" id="WP_254160880.1">
    <property type="nucleotide sequence ID" value="NZ_CP100356.1"/>
</dbReference>
<geneLocation type="plasmid" evidence="8 9">
    <name>unnamed1</name>
</geneLocation>
<dbReference type="Proteomes" id="UP001056855">
    <property type="component" value="Plasmid unnamed1"/>
</dbReference>
<evidence type="ECO:0000256" key="2">
    <source>
        <dbReference type="ARBA" id="ARBA00022617"/>
    </source>
</evidence>
<dbReference type="SUPFAM" id="SSF48264">
    <property type="entry name" value="Cytochrome P450"/>
    <property type="match status" value="1"/>
</dbReference>
<evidence type="ECO:0000313" key="8">
    <source>
        <dbReference type="EMBL" id="UTF55639.1"/>
    </source>
</evidence>
<evidence type="ECO:0000256" key="3">
    <source>
        <dbReference type="ARBA" id="ARBA00022723"/>
    </source>
</evidence>
<dbReference type="InterPro" id="IPR050196">
    <property type="entry name" value="Cytochrome_P450_Monoox"/>
</dbReference>